<organism evidence="3 4">
    <name type="scientific">Penicillium atrosanguineum</name>
    <dbReference type="NCBI Taxonomy" id="1132637"/>
    <lineage>
        <taxon>Eukaryota</taxon>
        <taxon>Fungi</taxon>
        <taxon>Dikarya</taxon>
        <taxon>Ascomycota</taxon>
        <taxon>Pezizomycotina</taxon>
        <taxon>Eurotiomycetes</taxon>
        <taxon>Eurotiomycetidae</taxon>
        <taxon>Eurotiales</taxon>
        <taxon>Aspergillaceae</taxon>
        <taxon>Penicillium</taxon>
    </lineage>
</organism>
<feature type="chain" id="PRO_5041114606" description="Apple domain-containing protein" evidence="2">
    <location>
        <begin position="20"/>
        <end position="391"/>
    </location>
</feature>
<accession>A0A9W9GFI2</accession>
<evidence type="ECO:0008006" key="5">
    <source>
        <dbReference type="Google" id="ProtNLM"/>
    </source>
</evidence>
<dbReference type="AlphaFoldDB" id="A0A9W9GFI2"/>
<gene>
    <name evidence="3" type="ORF">N7476_010829</name>
</gene>
<name>A0A9W9GFI2_9EURO</name>
<evidence type="ECO:0000256" key="2">
    <source>
        <dbReference type="SAM" id="SignalP"/>
    </source>
</evidence>
<sequence>MSITRFALAVGFLLGHVSAKPSGVSSLAASSQAHTPIVSCRTKLAMTSVALVPTTTITRQVHDPTPLVILSTTRDTVTVTPVVTVTGIDYETSTVTSIADTITDTFSTTSTEFDTATVTITPDPSTTTVFATVSTTSTSTTTISASAGFTPLAGTMPTPTAVKRSLPEEEDECSPGLDDYKYPEEVICHEKIILKTTTVSTVTGSPVTLTATASTTTVTITTTITTSSVIVPTDVSTTLSYSTTSTITETSSALAETSTVTATSTVTGALAIATTLGACAANNIAGLPLSSDFGSFAGQYIFEIEFTRIAGQRLTVGDTTSAYDCCVSCQEDSNCAMSYYIGSGASTHYCYLMETTICSFSYNYAVAYVGNSVTTMQMSNGNCGHGNGMQG</sequence>
<dbReference type="OrthoDB" id="5428787at2759"/>
<evidence type="ECO:0000313" key="4">
    <source>
        <dbReference type="Proteomes" id="UP001147746"/>
    </source>
</evidence>
<evidence type="ECO:0000256" key="1">
    <source>
        <dbReference type="SAM" id="MobiDB-lite"/>
    </source>
</evidence>
<reference evidence="3" key="2">
    <citation type="journal article" date="2023" name="IMA Fungus">
        <title>Comparative genomic study of the Penicillium genus elucidates a diverse pangenome and 15 lateral gene transfer events.</title>
        <authorList>
            <person name="Petersen C."/>
            <person name="Sorensen T."/>
            <person name="Nielsen M.R."/>
            <person name="Sondergaard T.E."/>
            <person name="Sorensen J.L."/>
            <person name="Fitzpatrick D.A."/>
            <person name="Frisvad J.C."/>
            <person name="Nielsen K.L."/>
        </authorList>
    </citation>
    <scope>NUCLEOTIDE SEQUENCE</scope>
    <source>
        <strain evidence="3">IBT 21472</strain>
    </source>
</reference>
<evidence type="ECO:0000313" key="3">
    <source>
        <dbReference type="EMBL" id="KAJ5299272.1"/>
    </source>
</evidence>
<dbReference type="EMBL" id="JAPZBO010000010">
    <property type="protein sequence ID" value="KAJ5299272.1"/>
    <property type="molecule type" value="Genomic_DNA"/>
</dbReference>
<comment type="caution">
    <text evidence="3">The sequence shown here is derived from an EMBL/GenBank/DDBJ whole genome shotgun (WGS) entry which is preliminary data.</text>
</comment>
<protein>
    <recommendedName>
        <fullName evidence="5">Apple domain-containing protein</fullName>
    </recommendedName>
</protein>
<dbReference type="Proteomes" id="UP001147746">
    <property type="component" value="Unassembled WGS sequence"/>
</dbReference>
<feature type="signal peptide" evidence="2">
    <location>
        <begin position="1"/>
        <end position="19"/>
    </location>
</feature>
<feature type="region of interest" description="Disordered" evidence="1">
    <location>
        <begin position="154"/>
        <end position="178"/>
    </location>
</feature>
<proteinExistence type="predicted"/>
<keyword evidence="4" id="KW-1185">Reference proteome</keyword>
<keyword evidence="2" id="KW-0732">Signal</keyword>
<reference evidence="3" key="1">
    <citation type="submission" date="2022-12" db="EMBL/GenBank/DDBJ databases">
        <authorList>
            <person name="Petersen C."/>
        </authorList>
    </citation>
    <scope>NUCLEOTIDE SEQUENCE</scope>
    <source>
        <strain evidence="3">IBT 21472</strain>
    </source>
</reference>